<keyword evidence="1" id="KW-0378">Hydrolase</keyword>
<name>A0A6B3NL16_9CYAN</name>
<keyword evidence="1" id="KW-0540">Nuclease</keyword>
<keyword evidence="1" id="KW-0255">Endonuclease</keyword>
<dbReference type="AlphaFoldDB" id="A0A6B3NL16"/>
<proteinExistence type="predicted"/>
<sequence length="98" mass="11220">MPMERWRYPDNWEEIALEVKNAARWCCRRCGKQCLQPGESKEGLTPSDRARLTLTVHHANYLPEDNRLENLVPLCAPCHLLAHAGKKKNASPGQLSLW</sequence>
<reference evidence="1" key="1">
    <citation type="submission" date="2019-11" db="EMBL/GenBank/DDBJ databases">
        <title>Genomic insights into an expanded diversity of filamentous marine cyanobacteria reveals the extraordinary biosynthetic potential of Moorea and Okeania.</title>
        <authorList>
            <person name="Ferreira Leao T."/>
            <person name="Wang M."/>
            <person name="Moss N."/>
            <person name="Da Silva R."/>
            <person name="Sanders J."/>
            <person name="Nurk S."/>
            <person name="Gurevich A."/>
            <person name="Humphrey G."/>
            <person name="Reher R."/>
            <person name="Zhu Q."/>
            <person name="Belda-Ferre P."/>
            <person name="Glukhov E."/>
            <person name="Rex R."/>
            <person name="Dorrestein P.C."/>
            <person name="Knight R."/>
            <person name="Pevzner P."/>
            <person name="Gerwick W.H."/>
            <person name="Gerwick L."/>
        </authorList>
    </citation>
    <scope>NUCLEOTIDE SEQUENCE</scope>
    <source>
        <strain evidence="1">SIO1C4</strain>
    </source>
</reference>
<protein>
    <submittedName>
        <fullName evidence="1">HNH endonuclease</fullName>
    </submittedName>
</protein>
<dbReference type="Gene3D" id="1.10.30.50">
    <property type="match status" value="1"/>
</dbReference>
<comment type="caution">
    <text evidence="1">The sequence shown here is derived from an EMBL/GenBank/DDBJ whole genome shotgun (WGS) entry which is preliminary data.</text>
</comment>
<accession>A0A6B3NL16</accession>
<dbReference type="InterPro" id="IPR003615">
    <property type="entry name" value="HNH_nuc"/>
</dbReference>
<gene>
    <name evidence="1" type="ORF">F6J89_26755</name>
</gene>
<organism evidence="1">
    <name type="scientific">Symploca sp. SIO1C4</name>
    <dbReference type="NCBI Taxonomy" id="2607765"/>
    <lineage>
        <taxon>Bacteria</taxon>
        <taxon>Bacillati</taxon>
        <taxon>Cyanobacteriota</taxon>
        <taxon>Cyanophyceae</taxon>
        <taxon>Coleofasciculales</taxon>
        <taxon>Coleofasciculaceae</taxon>
        <taxon>Symploca</taxon>
    </lineage>
</organism>
<dbReference type="GO" id="GO:0004519">
    <property type="term" value="F:endonuclease activity"/>
    <property type="evidence" value="ECO:0007669"/>
    <property type="project" value="UniProtKB-KW"/>
</dbReference>
<dbReference type="EMBL" id="JAAHFQ010000726">
    <property type="protein sequence ID" value="NER31122.1"/>
    <property type="molecule type" value="Genomic_DNA"/>
</dbReference>
<dbReference type="CDD" id="cd00085">
    <property type="entry name" value="HNHc"/>
    <property type="match status" value="1"/>
</dbReference>
<evidence type="ECO:0000313" key="1">
    <source>
        <dbReference type="EMBL" id="NER31122.1"/>
    </source>
</evidence>